<proteinExistence type="predicted"/>
<dbReference type="PANTHER" id="PTHR47331:SF1">
    <property type="entry name" value="GAG-LIKE PROTEIN"/>
    <property type="match status" value="1"/>
</dbReference>
<dbReference type="Proteomes" id="UP001529510">
    <property type="component" value="Unassembled WGS sequence"/>
</dbReference>
<dbReference type="EMBL" id="JAMKFB020000908">
    <property type="protein sequence ID" value="KAL0146625.1"/>
    <property type="molecule type" value="Genomic_DNA"/>
</dbReference>
<dbReference type="AlphaFoldDB" id="A0ABD0MCJ4"/>
<protein>
    <recommendedName>
        <fullName evidence="1">Integrase catalytic domain-containing protein</fullName>
    </recommendedName>
</protein>
<sequence>IPRSSSIYRMDPVLDGSLLRVGGRLSKAAIPEDLKHPLILSKDQHISYLILHHYHLQLGHGGRSHVLSSVRRKFWITNGILAVKKVIAKCLFCKMYGGRTSEQKMADLPKERVIPDLPPFTNVGVDYFGPIDVKRGRNIVKRYGVLFTCMTSRAVHLEVAYSLDTDSCINALRRFISRRGQVSQMRSDNGTNFVGAERELREALAALNQHQIEKAMSHRGIKWSFNPPCGSHHGGVWERLIRMVRKILHSVLRQQTLDDEGFHTVLCEAEAMLNDRPITKLSEDPNDLEALTPNHLLLLKGKPVLPPGLFDKKDLYSRKRWKQVQYISELFWKRWIREYLPLLQERQKWTKEKRSFMPGDIVVVMDSTTPRGSWVLGRILKTFPDKKGLVRVVSLQTKTNVIERPVTKICLLCETTS</sequence>
<keyword evidence="3" id="KW-1185">Reference proteome</keyword>
<evidence type="ECO:0000313" key="2">
    <source>
        <dbReference type="EMBL" id="KAL0146625.1"/>
    </source>
</evidence>
<organism evidence="2 3">
    <name type="scientific">Cirrhinus mrigala</name>
    <name type="common">Mrigala</name>
    <dbReference type="NCBI Taxonomy" id="683832"/>
    <lineage>
        <taxon>Eukaryota</taxon>
        <taxon>Metazoa</taxon>
        <taxon>Chordata</taxon>
        <taxon>Craniata</taxon>
        <taxon>Vertebrata</taxon>
        <taxon>Euteleostomi</taxon>
        <taxon>Actinopterygii</taxon>
        <taxon>Neopterygii</taxon>
        <taxon>Teleostei</taxon>
        <taxon>Ostariophysi</taxon>
        <taxon>Cypriniformes</taxon>
        <taxon>Cyprinidae</taxon>
        <taxon>Labeoninae</taxon>
        <taxon>Labeonini</taxon>
        <taxon>Cirrhinus</taxon>
    </lineage>
</organism>
<feature type="domain" description="Integrase catalytic" evidence="1">
    <location>
        <begin position="114"/>
        <end position="301"/>
    </location>
</feature>
<dbReference type="Gene3D" id="1.10.340.70">
    <property type="match status" value="1"/>
</dbReference>
<evidence type="ECO:0000313" key="3">
    <source>
        <dbReference type="Proteomes" id="UP001529510"/>
    </source>
</evidence>
<reference evidence="2 3" key="1">
    <citation type="submission" date="2024-05" db="EMBL/GenBank/DDBJ databases">
        <title>Genome sequencing and assembly of Indian major carp, Cirrhinus mrigala (Hamilton, 1822).</title>
        <authorList>
            <person name="Mohindra V."/>
            <person name="Chowdhury L.M."/>
            <person name="Lal K."/>
            <person name="Jena J.K."/>
        </authorList>
    </citation>
    <scope>NUCLEOTIDE SEQUENCE [LARGE SCALE GENOMIC DNA]</scope>
    <source>
        <strain evidence="2">CM1030</strain>
        <tissue evidence="2">Blood</tissue>
    </source>
</reference>
<evidence type="ECO:0000259" key="1">
    <source>
        <dbReference type="PROSITE" id="PS50994"/>
    </source>
</evidence>
<comment type="caution">
    <text evidence="2">The sequence shown here is derived from an EMBL/GenBank/DDBJ whole genome shotgun (WGS) entry which is preliminary data.</text>
</comment>
<gene>
    <name evidence="2" type="ORF">M9458_057965</name>
</gene>
<dbReference type="InterPro" id="IPR012337">
    <property type="entry name" value="RNaseH-like_sf"/>
</dbReference>
<dbReference type="SUPFAM" id="SSF53098">
    <property type="entry name" value="Ribonuclease H-like"/>
    <property type="match status" value="1"/>
</dbReference>
<dbReference type="InterPro" id="IPR001584">
    <property type="entry name" value="Integrase_cat-core"/>
</dbReference>
<dbReference type="Pfam" id="PF17921">
    <property type="entry name" value="Integrase_H2C2"/>
    <property type="match status" value="1"/>
</dbReference>
<dbReference type="Pfam" id="PF18701">
    <property type="entry name" value="DUF5641"/>
    <property type="match status" value="1"/>
</dbReference>
<name>A0ABD0MCJ4_CIRMR</name>
<dbReference type="PANTHER" id="PTHR47331">
    <property type="entry name" value="PHD-TYPE DOMAIN-CONTAINING PROTEIN"/>
    <property type="match status" value="1"/>
</dbReference>
<accession>A0ABD0MCJ4</accession>
<dbReference type="Gene3D" id="3.30.420.10">
    <property type="entry name" value="Ribonuclease H-like superfamily/Ribonuclease H"/>
    <property type="match status" value="1"/>
</dbReference>
<dbReference type="InterPro" id="IPR041588">
    <property type="entry name" value="Integrase_H2C2"/>
</dbReference>
<dbReference type="PROSITE" id="PS50994">
    <property type="entry name" value="INTEGRASE"/>
    <property type="match status" value="1"/>
</dbReference>
<feature type="non-terminal residue" evidence="2">
    <location>
        <position position="1"/>
    </location>
</feature>
<dbReference type="InterPro" id="IPR040676">
    <property type="entry name" value="DUF5641"/>
</dbReference>
<dbReference type="InterPro" id="IPR036397">
    <property type="entry name" value="RNaseH_sf"/>
</dbReference>